<keyword evidence="3" id="KW-1185">Reference proteome</keyword>
<feature type="region of interest" description="Disordered" evidence="1">
    <location>
        <begin position="1"/>
        <end position="23"/>
    </location>
</feature>
<dbReference type="Proteomes" id="UP000638848">
    <property type="component" value="Unassembled WGS sequence"/>
</dbReference>
<comment type="caution">
    <text evidence="2">The sequence shown here is derived from an EMBL/GenBank/DDBJ whole genome shotgun (WGS) entry which is preliminary data.</text>
</comment>
<protein>
    <recommendedName>
        <fullName evidence="4">Zinc transporter permease</fullName>
    </recommendedName>
</protein>
<evidence type="ECO:0000313" key="2">
    <source>
        <dbReference type="EMBL" id="GGG64723.1"/>
    </source>
</evidence>
<dbReference type="AlphaFoldDB" id="A0A917LXR9"/>
<name>A0A917LXR9_9MICC</name>
<reference evidence="2" key="1">
    <citation type="journal article" date="2014" name="Int. J. Syst. Evol. Microbiol.">
        <title>Complete genome sequence of Corynebacterium casei LMG S-19264T (=DSM 44701T), isolated from a smear-ripened cheese.</title>
        <authorList>
            <consortium name="US DOE Joint Genome Institute (JGI-PGF)"/>
            <person name="Walter F."/>
            <person name="Albersmeier A."/>
            <person name="Kalinowski J."/>
            <person name="Ruckert C."/>
        </authorList>
    </citation>
    <scope>NUCLEOTIDE SEQUENCE</scope>
    <source>
        <strain evidence="2">CGMCC 1.12187</strain>
    </source>
</reference>
<dbReference type="EMBL" id="BMEQ01000019">
    <property type="protein sequence ID" value="GGG64723.1"/>
    <property type="molecule type" value="Genomic_DNA"/>
</dbReference>
<accession>A0A917LXR9</accession>
<evidence type="ECO:0008006" key="4">
    <source>
        <dbReference type="Google" id="ProtNLM"/>
    </source>
</evidence>
<evidence type="ECO:0000313" key="3">
    <source>
        <dbReference type="Proteomes" id="UP000638848"/>
    </source>
</evidence>
<feature type="compositionally biased region" description="Low complexity" evidence="1">
    <location>
        <begin position="1"/>
        <end position="18"/>
    </location>
</feature>
<sequence length="80" mass="8787">MRKALSDGASGASLALRAHPGSVHPRGFVMAEHENQAEHTKEEHTHGENCGHRAVLHGGHVDYIHDGHKHSEHGDHYDEC</sequence>
<reference evidence="2" key="2">
    <citation type="submission" date="2020-09" db="EMBL/GenBank/DDBJ databases">
        <authorList>
            <person name="Sun Q."/>
            <person name="Zhou Y."/>
        </authorList>
    </citation>
    <scope>NUCLEOTIDE SEQUENCE</scope>
    <source>
        <strain evidence="2">CGMCC 1.12187</strain>
    </source>
</reference>
<gene>
    <name evidence="2" type="ORF">GCM10011374_30510</name>
</gene>
<organism evidence="2 3">
    <name type="scientific">Kocuria dechangensis</name>
    <dbReference type="NCBI Taxonomy" id="1176249"/>
    <lineage>
        <taxon>Bacteria</taxon>
        <taxon>Bacillati</taxon>
        <taxon>Actinomycetota</taxon>
        <taxon>Actinomycetes</taxon>
        <taxon>Micrococcales</taxon>
        <taxon>Micrococcaceae</taxon>
        <taxon>Kocuria</taxon>
    </lineage>
</organism>
<proteinExistence type="predicted"/>
<evidence type="ECO:0000256" key="1">
    <source>
        <dbReference type="SAM" id="MobiDB-lite"/>
    </source>
</evidence>